<sequence length="848" mass="94094">MDALASDAEANKLLPRGNDLSKHGELDRLVMGLLASREVRQMVRQGANSFRAGLFFFLFLFCCGWEKLKRVLLVSLRFTDNSPNVGRRIGLITMRLIVCNLQAQSQTWGDQKPSRRICDDFFYFPDFLQADDQDEVAEDGGAYGNTTNWCLFGEIVRIELITRLVLVCRDKRDFAFLVAIYPDGNAQVDPRPYKIGHTVAVLNTTTKKFLDGREGVRVEKLETCRVSPPFSLIISTNGGLLTNMMNTELVKYTGGIDEQRSTGAQKLQARNASRHPSSPIHRLISNSSSLIATEAIPRQSTSRDLRHGRRSTCGLIELPWVAIDAGLICNTQLSVDLESVLPTRLVKQTQFNSADDSIAITEKDKLPSGNRTPSLDSESSVILQFAALPWMTAIVAKPRDARSPSERNWSTPSDTCPAGRLSLHCALVSYASVEATDNEDRRWKSAASRKFAQREPPYRFWRHSWDEWDACRRNDPTGPDLGSPQATAGGPGAGSTMTGRSSAIVQMADGVLVYLKGTNTRPRRAGNVSIPHGSVAGWPSRCGFSLFFPDFGFTGGKGLNVVSWRRNRMMMDMLDAPAFHAPRLPVINKFNGMAARPLFNAQSRLPQASPCLAGLWMEDHVPPRLSGLGDEPPTIIQAVWLREFEQEARKDEGARVLPDKGFSDGNLSVVIVKLKEIFLCVGAQRVIMNNMEDRSFEKETSMWQQRRPKRERLAVRANAGIQGTRVQKELFNTYYQDILSTSRPPIPYIDTCACLHTEKAKSSYYMTASGREGSNSLLGKNAAGGGKGVLPQSRCLFYGYLMEYCVGTYGSSPLIIQIPSLGIRTFTFQFLSAPVPLLVQRPADLVVT</sequence>
<feature type="region of interest" description="Disordered" evidence="1">
    <location>
        <begin position="474"/>
        <end position="499"/>
    </location>
</feature>
<name>A0AAI9TYU9_9PEZI</name>
<dbReference type="Proteomes" id="UP001239213">
    <property type="component" value="Unassembled WGS sequence"/>
</dbReference>
<evidence type="ECO:0000313" key="2">
    <source>
        <dbReference type="EMBL" id="KAK1448428.1"/>
    </source>
</evidence>
<evidence type="ECO:0000313" key="3">
    <source>
        <dbReference type="Proteomes" id="UP001239213"/>
    </source>
</evidence>
<dbReference type="EMBL" id="MPDP01000308">
    <property type="protein sequence ID" value="KAK1448428.1"/>
    <property type="molecule type" value="Genomic_DNA"/>
</dbReference>
<evidence type="ECO:0000256" key="1">
    <source>
        <dbReference type="SAM" id="MobiDB-lite"/>
    </source>
</evidence>
<accession>A0AAI9TYU9</accession>
<comment type="caution">
    <text evidence="2">The sequence shown here is derived from an EMBL/GenBank/DDBJ whole genome shotgun (WGS) entry which is preliminary data.</text>
</comment>
<dbReference type="AlphaFoldDB" id="A0AAI9TYU9"/>
<organism evidence="2 3">
    <name type="scientific">Colletotrichum cuscutae</name>
    <dbReference type="NCBI Taxonomy" id="1209917"/>
    <lineage>
        <taxon>Eukaryota</taxon>
        <taxon>Fungi</taxon>
        <taxon>Dikarya</taxon>
        <taxon>Ascomycota</taxon>
        <taxon>Pezizomycotina</taxon>
        <taxon>Sordariomycetes</taxon>
        <taxon>Hypocreomycetidae</taxon>
        <taxon>Glomerellales</taxon>
        <taxon>Glomerellaceae</taxon>
        <taxon>Colletotrichum</taxon>
        <taxon>Colletotrichum acutatum species complex</taxon>
    </lineage>
</organism>
<proteinExistence type="predicted"/>
<reference evidence="2" key="1">
    <citation type="submission" date="2016-11" db="EMBL/GenBank/DDBJ databases">
        <title>The genome sequence of Colletotrichum cuscutae.</title>
        <authorList>
            <person name="Baroncelli R."/>
        </authorList>
    </citation>
    <scope>NUCLEOTIDE SEQUENCE</scope>
    <source>
        <strain evidence="2">IMI 304802</strain>
    </source>
</reference>
<protein>
    <submittedName>
        <fullName evidence="2">Uncharacterized protein</fullName>
    </submittedName>
</protein>
<keyword evidence="3" id="KW-1185">Reference proteome</keyword>
<gene>
    <name evidence="2" type="ORF">CCUS01_11649</name>
</gene>